<reference evidence="2" key="1">
    <citation type="journal article" date="2023" name="Mol. Phylogenet. Evol.">
        <title>Genome-scale phylogeny and comparative genomics of the fungal order Sordariales.</title>
        <authorList>
            <person name="Hensen N."/>
            <person name="Bonometti L."/>
            <person name="Westerberg I."/>
            <person name="Brannstrom I.O."/>
            <person name="Guillou S."/>
            <person name="Cros-Aarteil S."/>
            <person name="Calhoun S."/>
            <person name="Haridas S."/>
            <person name="Kuo A."/>
            <person name="Mondo S."/>
            <person name="Pangilinan J."/>
            <person name="Riley R."/>
            <person name="LaButti K."/>
            <person name="Andreopoulos B."/>
            <person name="Lipzen A."/>
            <person name="Chen C."/>
            <person name="Yan M."/>
            <person name="Daum C."/>
            <person name="Ng V."/>
            <person name="Clum A."/>
            <person name="Steindorff A."/>
            <person name="Ohm R.A."/>
            <person name="Martin F."/>
            <person name="Silar P."/>
            <person name="Natvig D.O."/>
            <person name="Lalanne C."/>
            <person name="Gautier V."/>
            <person name="Ament-Velasquez S.L."/>
            <person name="Kruys A."/>
            <person name="Hutchinson M.I."/>
            <person name="Powell A.J."/>
            <person name="Barry K."/>
            <person name="Miller A.N."/>
            <person name="Grigoriev I.V."/>
            <person name="Debuchy R."/>
            <person name="Gladieux P."/>
            <person name="Hiltunen Thoren M."/>
            <person name="Johannesson H."/>
        </authorList>
    </citation>
    <scope>NUCLEOTIDE SEQUENCE [LARGE SCALE GENOMIC DNA]</scope>
    <source>
        <strain evidence="2">CBS 340.73</strain>
    </source>
</reference>
<comment type="caution">
    <text evidence="1">The sequence shown here is derived from an EMBL/GenBank/DDBJ whole genome shotgun (WGS) entry which is preliminary data.</text>
</comment>
<dbReference type="EMBL" id="MU853812">
    <property type="protein sequence ID" value="KAK3939369.1"/>
    <property type="molecule type" value="Genomic_DNA"/>
</dbReference>
<evidence type="ECO:0000313" key="2">
    <source>
        <dbReference type="Proteomes" id="UP001303473"/>
    </source>
</evidence>
<name>A0AAN6N5C0_9PEZI</name>
<proteinExistence type="predicted"/>
<dbReference type="Proteomes" id="UP001303473">
    <property type="component" value="Unassembled WGS sequence"/>
</dbReference>
<accession>A0AAN6N5C0</accession>
<sequence>MPDSLPRDAVTIVITRDLGTVIGTGTAVTTVTVTAKAIVADSSELQHRGVKAAIDAAAVEAFRLRNEPGSWTAGAKAERIATAAISAGVIGAAAADKTAGGHDKSKLGTIGSAIGGLVVNRVVNGPRRDVR</sequence>
<keyword evidence="2" id="KW-1185">Reference proteome</keyword>
<evidence type="ECO:0000313" key="1">
    <source>
        <dbReference type="EMBL" id="KAK3939369.1"/>
    </source>
</evidence>
<organism evidence="1 2">
    <name type="scientific">Diplogelasinospora grovesii</name>
    <dbReference type="NCBI Taxonomy" id="303347"/>
    <lineage>
        <taxon>Eukaryota</taxon>
        <taxon>Fungi</taxon>
        <taxon>Dikarya</taxon>
        <taxon>Ascomycota</taxon>
        <taxon>Pezizomycotina</taxon>
        <taxon>Sordariomycetes</taxon>
        <taxon>Sordariomycetidae</taxon>
        <taxon>Sordariales</taxon>
        <taxon>Diplogelasinosporaceae</taxon>
        <taxon>Diplogelasinospora</taxon>
    </lineage>
</organism>
<gene>
    <name evidence="1" type="ORF">QBC46DRAFT_438019</name>
</gene>
<protein>
    <submittedName>
        <fullName evidence="1">Uncharacterized protein</fullName>
    </submittedName>
</protein>
<dbReference type="AlphaFoldDB" id="A0AAN6N5C0"/>